<proteinExistence type="inferred from homology"/>
<organism evidence="10 11">
    <name type="scientific">Catenuloplanes nepalensis</name>
    <dbReference type="NCBI Taxonomy" id="587533"/>
    <lineage>
        <taxon>Bacteria</taxon>
        <taxon>Bacillati</taxon>
        <taxon>Actinomycetota</taxon>
        <taxon>Actinomycetes</taxon>
        <taxon>Micromonosporales</taxon>
        <taxon>Micromonosporaceae</taxon>
        <taxon>Catenuloplanes</taxon>
    </lineage>
</organism>
<dbReference type="RefSeq" id="WP_306826886.1">
    <property type="nucleotide sequence ID" value="NZ_JAUSRA010000001.1"/>
</dbReference>
<evidence type="ECO:0000313" key="10">
    <source>
        <dbReference type="EMBL" id="MDP9791958.1"/>
    </source>
</evidence>
<keyword evidence="4 7" id="KW-0812">Transmembrane</keyword>
<dbReference type="PANTHER" id="PTHR12677:SF59">
    <property type="entry name" value="GOLGI APPARATUS MEMBRANE PROTEIN TVP38-RELATED"/>
    <property type="match status" value="1"/>
</dbReference>
<dbReference type="Proteomes" id="UP001240984">
    <property type="component" value="Unassembled WGS sequence"/>
</dbReference>
<dbReference type="InterPro" id="IPR015414">
    <property type="entry name" value="TMEM64"/>
</dbReference>
<comment type="similarity">
    <text evidence="2 7">Belongs to the TVP38/TMEM64 family.</text>
</comment>
<protein>
    <recommendedName>
        <fullName evidence="7">TVP38/TMEM64 family membrane protein</fullName>
    </recommendedName>
</protein>
<evidence type="ECO:0000256" key="5">
    <source>
        <dbReference type="ARBA" id="ARBA00022989"/>
    </source>
</evidence>
<keyword evidence="6 7" id="KW-0472">Membrane</keyword>
<name>A0ABT9ML07_9ACTN</name>
<reference evidence="10 11" key="1">
    <citation type="submission" date="2023-07" db="EMBL/GenBank/DDBJ databases">
        <title>Sequencing the genomes of 1000 actinobacteria strains.</title>
        <authorList>
            <person name="Klenk H.-P."/>
        </authorList>
    </citation>
    <scope>NUCLEOTIDE SEQUENCE [LARGE SCALE GENOMIC DNA]</scope>
    <source>
        <strain evidence="10 11">DSM 44710</strain>
    </source>
</reference>
<feature type="compositionally biased region" description="Low complexity" evidence="8">
    <location>
        <begin position="37"/>
        <end position="53"/>
    </location>
</feature>
<feature type="transmembrane region" description="Helical" evidence="7">
    <location>
        <begin position="78"/>
        <end position="98"/>
    </location>
</feature>
<comment type="subcellular location">
    <subcellularLocation>
        <location evidence="1 7">Cell membrane</location>
        <topology evidence="1 7">Multi-pass membrane protein</topology>
    </subcellularLocation>
</comment>
<evidence type="ECO:0000256" key="6">
    <source>
        <dbReference type="ARBA" id="ARBA00023136"/>
    </source>
</evidence>
<feature type="region of interest" description="Disordered" evidence="8">
    <location>
        <begin position="37"/>
        <end position="58"/>
    </location>
</feature>
<evidence type="ECO:0000256" key="8">
    <source>
        <dbReference type="SAM" id="MobiDB-lite"/>
    </source>
</evidence>
<feature type="transmembrane region" description="Helical" evidence="7">
    <location>
        <begin position="110"/>
        <end position="130"/>
    </location>
</feature>
<comment type="caution">
    <text evidence="10">The sequence shown here is derived from an EMBL/GenBank/DDBJ whole genome shotgun (WGS) entry which is preliminary data.</text>
</comment>
<evidence type="ECO:0000256" key="3">
    <source>
        <dbReference type="ARBA" id="ARBA00022475"/>
    </source>
</evidence>
<evidence type="ECO:0000313" key="11">
    <source>
        <dbReference type="Proteomes" id="UP001240984"/>
    </source>
</evidence>
<dbReference type="PANTHER" id="PTHR12677">
    <property type="entry name" value="GOLGI APPARATUS MEMBRANE PROTEIN TVP38-RELATED"/>
    <property type="match status" value="1"/>
</dbReference>
<feature type="transmembrane region" description="Helical" evidence="7">
    <location>
        <begin position="254"/>
        <end position="274"/>
    </location>
</feature>
<keyword evidence="5 7" id="KW-1133">Transmembrane helix</keyword>
<evidence type="ECO:0000256" key="2">
    <source>
        <dbReference type="ARBA" id="ARBA00008640"/>
    </source>
</evidence>
<feature type="transmembrane region" description="Helical" evidence="7">
    <location>
        <begin position="226"/>
        <end position="248"/>
    </location>
</feature>
<evidence type="ECO:0000259" key="9">
    <source>
        <dbReference type="Pfam" id="PF09335"/>
    </source>
</evidence>
<dbReference type="Pfam" id="PF09335">
    <property type="entry name" value="VTT_dom"/>
    <property type="match status" value="1"/>
</dbReference>
<evidence type="ECO:0000256" key="1">
    <source>
        <dbReference type="ARBA" id="ARBA00004651"/>
    </source>
</evidence>
<feature type="transmembrane region" description="Helical" evidence="7">
    <location>
        <begin position="142"/>
        <end position="166"/>
    </location>
</feature>
<evidence type="ECO:0000256" key="4">
    <source>
        <dbReference type="ARBA" id="ARBA00022692"/>
    </source>
</evidence>
<feature type="transmembrane region" description="Helical" evidence="7">
    <location>
        <begin position="194"/>
        <end position="214"/>
    </location>
</feature>
<keyword evidence="3 7" id="KW-1003">Cell membrane</keyword>
<evidence type="ECO:0000256" key="7">
    <source>
        <dbReference type="RuleBase" id="RU366058"/>
    </source>
</evidence>
<dbReference type="EMBL" id="JAUSRA010000001">
    <property type="protein sequence ID" value="MDP9791958.1"/>
    <property type="molecule type" value="Genomic_DNA"/>
</dbReference>
<feature type="domain" description="VTT" evidence="9">
    <location>
        <begin position="130"/>
        <end position="246"/>
    </location>
</feature>
<gene>
    <name evidence="10" type="ORF">J2S43_000470</name>
</gene>
<accession>A0ABT9ML07</accession>
<keyword evidence="11" id="KW-1185">Reference proteome</keyword>
<dbReference type="InterPro" id="IPR032816">
    <property type="entry name" value="VTT_dom"/>
</dbReference>
<sequence>MTDAAAPLLICPQTGRRLTMPLQHSRPAPVSPGAAFASGAVGSSRSGPAASSGTVPASGAATEPALQIVARRSRKARVLRVAALVTVVAALGAAAATLPLHEIQDAARSLGWAAALVMAGVGALLLAVLVPRTAISLACGALLGPALGFTAAITAAMLAATVTYFAGRWAGQGLLASRVGGRMHRLDGWLSQRGFSAVLLVRLLPLAPFGLMGYAYGTTSVRRHHYLLGTLVASTPSAFSYSILGAAVMTPGDVNPVTFIPAICGILLTSTIVYRWRRASRRPATTTP</sequence>